<organism evidence="3 4">
    <name type="scientific">Aspergillus lucknowensis</name>
    <dbReference type="NCBI Taxonomy" id="176173"/>
    <lineage>
        <taxon>Eukaryota</taxon>
        <taxon>Fungi</taxon>
        <taxon>Dikarya</taxon>
        <taxon>Ascomycota</taxon>
        <taxon>Pezizomycotina</taxon>
        <taxon>Eurotiomycetes</taxon>
        <taxon>Eurotiomycetidae</taxon>
        <taxon>Eurotiales</taxon>
        <taxon>Aspergillaceae</taxon>
        <taxon>Aspergillus</taxon>
        <taxon>Aspergillus subgen. Nidulantes</taxon>
    </lineage>
</organism>
<feature type="compositionally biased region" description="Polar residues" evidence="1">
    <location>
        <begin position="510"/>
        <end position="526"/>
    </location>
</feature>
<dbReference type="InterPro" id="IPR029068">
    <property type="entry name" value="Glyas_Bleomycin-R_OHBP_Dase"/>
</dbReference>
<dbReference type="CDD" id="cd07262">
    <property type="entry name" value="VOC_like"/>
    <property type="match status" value="1"/>
</dbReference>
<evidence type="ECO:0000259" key="2">
    <source>
        <dbReference type="PROSITE" id="PS51819"/>
    </source>
</evidence>
<feature type="compositionally biased region" description="Basic residues" evidence="1">
    <location>
        <begin position="477"/>
        <end position="499"/>
    </location>
</feature>
<dbReference type="GeneID" id="98139868"/>
<reference evidence="3 4" key="1">
    <citation type="submission" date="2024-07" db="EMBL/GenBank/DDBJ databases">
        <title>Section-level genome sequencing and comparative genomics of Aspergillus sections Usti and Cavernicolus.</title>
        <authorList>
            <consortium name="Lawrence Berkeley National Laboratory"/>
            <person name="Nybo J.L."/>
            <person name="Vesth T.C."/>
            <person name="Theobald S."/>
            <person name="Frisvad J.C."/>
            <person name="Larsen T.O."/>
            <person name="Kjaerboelling I."/>
            <person name="Rothschild-Mancinelli K."/>
            <person name="Lyhne E.K."/>
            <person name="Kogle M.E."/>
            <person name="Barry K."/>
            <person name="Clum A."/>
            <person name="Na H."/>
            <person name="Ledsgaard L."/>
            <person name="Lin J."/>
            <person name="Lipzen A."/>
            <person name="Kuo A."/>
            <person name="Riley R."/>
            <person name="Mondo S."/>
            <person name="Labutti K."/>
            <person name="Haridas S."/>
            <person name="Pangalinan J."/>
            <person name="Salamov A.A."/>
            <person name="Simmons B.A."/>
            <person name="Magnuson J.K."/>
            <person name="Chen J."/>
            <person name="Drula E."/>
            <person name="Henrissat B."/>
            <person name="Wiebenga A."/>
            <person name="Lubbers R.J."/>
            <person name="Gomes A.C."/>
            <person name="Macurrencykelacurrency M.R."/>
            <person name="Stajich J."/>
            <person name="Grigoriev I.V."/>
            <person name="Mortensen U.H."/>
            <person name="De Vries R.P."/>
            <person name="Baker S.E."/>
            <person name="Andersen M.R."/>
        </authorList>
    </citation>
    <scope>NUCLEOTIDE SEQUENCE [LARGE SCALE GENOMIC DNA]</scope>
    <source>
        <strain evidence="3 4">CBS 449.75</strain>
    </source>
</reference>
<feature type="region of interest" description="Disordered" evidence="1">
    <location>
        <begin position="284"/>
        <end position="304"/>
    </location>
</feature>
<dbReference type="Proteomes" id="UP001610432">
    <property type="component" value="Unassembled WGS sequence"/>
</dbReference>
<feature type="region of interest" description="Disordered" evidence="1">
    <location>
        <begin position="241"/>
        <end position="271"/>
    </location>
</feature>
<dbReference type="SUPFAM" id="SSF54593">
    <property type="entry name" value="Glyoxalase/Bleomycin resistance protein/Dihydroxybiphenyl dioxygenase"/>
    <property type="match status" value="1"/>
</dbReference>
<feature type="compositionally biased region" description="Polar residues" evidence="1">
    <location>
        <begin position="289"/>
        <end position="304"/>
    </location>
</feature>
<feature type="compositionally biased region" description="Low complexity" evidence="1">
    <location>
        <begin position="435"/>
        <end position="452"/>
    </location>
</feature>
<feature type="compositionally biased region" description="Polar residues" evidence="1">
    <location>
        <begin position="170"/>
        <end position="185"/>
    </location>
</feature>
<feature type="region of interest" description="Disordered" evidence="1">
    <location>
        <begin position="166"/>
        <end position="185"/>
    </location>
</feature>
<dbReference type="EMBL" id="JBFXLQ010000028">
    <property type="protein sequence ID" value="KAL2865994.1"/>
    <property type="molecule type" value="Genomic_DNA"/>
</dbReference>
<feature type="compositionally biased region" description="Basic residues" evidence="1">
    <location>
        <begin position="405"/>
        <end position="415"/>
    </location>
</feature>
<proteinExistence type="predicted"/>
<keyword evidence="4" id="KW-1185">Reference proteome</keyword>
<dbReference type="Gene3D" id="3.10.180.10">
    <property type="entry name" value="2,3-Dihydroxybiphenyl 1,2-Dioxygenase, domain 1"/>
    <property type="match status" value="1"/>
</dbReference>
<name>A0ABR4LPE9_9EURO</name>
<dbReference type="PANTHER" id="PTHR35006">
    <property type="entry name" value="GLYOXALASE FAMILY PROTEIN (AFU_ORTHOLOGUE AFUA_5G14830)"/>
    <property type="match status" value="1"/>
</dbReference>
<evidence type="ECO:0000313" key="3">
    <source>
        <dbReference type="EMBL" id="KAL2865994.1"/>
    </source>
</evidence>
<accession>A0ABR4LPE9</accession>
<dbReference type="PROSITE" id="PS51819">
    <property type="entry name" value="VOC"/>
    <property type="match status" value="1"/>
</dbReference>
<dbReference type="Pfam" id="PF00903">
    <property type="entry name" value="Glyoxalase"/>
    <property type="match status" value="1"/>
</dbReference>
<feature type="region of interest" description="Disordered" evidence="1">
    <location>
        <begin position="398"/>
        <end position="554"/>
    </location>
</feature>
<sequence>MPLSHLTLTVSHLPTSTSFFLSCLQPLGYKFIGRHDDYIGFGQNSDEPADFWITEQKPGFPAGAAHVAFPASSKDAVHSFFISALKAGGKLHGEPKTRDSQSGYFSAAVMDMDGNSIEAVWRPGPDGGSSRSSVARSVVSKPALGLLENGSVVSKASTMKSDAKSYASKAITTVDRSGPSERSGSVISREIQQAPSQTYVVHTHTTQKSDDGQAAKTIVGTLIGAAAGAAIAYAMSKGDSETAETIPTPQYPPTAFRQLPSSPGLSQAPSQIQDYQDYRAIEAAPPPSSYSQANSRPTLTRSVTSKNPWASTVYEGTEYGTRGPKGGVYIEDMARRASEGKIYNESEIPLRAIEYPPPLDAQQYAGDVSTLISSFREKSNISEKGSVYSRSTIKASKTQAQSYHNSHHSVTKSKSHAGSTASSARTAREIPLPESSTASNASSRSGARPSAPYDDVDVDTHVTPDDSISQVGDSSRRSLHSHRSHHSHKSHASHTSRRSSKFDEPVRPSDSVSQVSSNATRVSQRTIKAGGSIAGGGSKVGSRMSSSRRGSQVA</sequence>
<evidence type="ECO:0000313" key="4">
    <source>
        <dbReference type="Proteomes" id="UP001610432"/>
    </source>
</evidence>
<dbReference type="InterPro" id="IPR037523">
    <property type="entry name" value="VOC_core"/>
</dbReference>
<feature type="compositionally biased region" description="Low complexity" evidence="1">
    <location>
        <begin position="540"/>
        <end position="554"/>
    </location>
</feature>
<protein>
    <recommendedName>
        <fullName evidence="2">VOC domain-containing protein</fullName>
    </recommendedName>
</protein>
<dbReference type="PANTHER" id="PTHR35006:SF3">
    <property type="entry name" value="GLYOXALASE FAMILY PROTEIN (AFU_ORTHOLOGUE AFUA_3G06020)"/>
    <property type="match status" value="1"/>
</dbReference>
<dbReference type="RefSeq" id="XP_070884973.1">
    <property type="nucleotide sequence ID" value="XM_071024796.1"/>
</dbReference>
<feature type="domain" description="VOC" evidence="2">
    <location>
        <begin position="2"/>
        <end position="122"/>
    </location>
</feature>
<comment type="caution">
    <text evidence="3">The sequence shown here is derived from an EMBL/GenBank/DDBJ whole genome shotgun (WGS) entry which is preliminary data.</text>
</comment>
<evidence type="ECO:0000256" key="1">
    <source>
        <dbReference type="SAM" id="MobiDB-lite"/>
    </source>
</evidence>
<feature type="compositionally biased region" description="Polar residues" evidence="1">
    <location>
        <begin position="259"/>
        <end position="271"/>
    </location>
</feature>
<dbReference type="InterPro" id="IPR004360">
    <property type="entry name" value="Glyas_Fos-R_dOase_dom"/>
</dbReference>
<gene>
    <name evidence="3" type="ORF">BJX67DRAFT_150753</name>
</gene>